<comment type="similarity">
    <text evidence="1 6">Belongs to the thioredoxin family.</text>
</comment>
<gene>
    <name evidence="9" type="ORF">PQG83_10850</name>
</gene>
<name>A0AA96GFM3_9BACT</name>
<dbReference type="EMBL" id="CP116968">
    <property type="protein sequence ID" value="WNM60262.1"/>
    <property type="molecule type" value="Genomic_DNA"/>
</dbReference>
<evidence type="ECO:0000256" key="7">
    <source>
        <dbReference type="PIRSR" id="PIRSR000077-4"/>
    </source>
</evidence>
<dbReference type="PROSITE" id="PS51352">
    <property type="entry name" value="THIOREDOXIN_2"/>
    <property type="match status" value="1"/>
</dbReference>
<sequence>MIANIEDREFDGIIERSTVPVLVEFWQPGCGHCHALAKELEHIQEDLGKRLLILAMNVQENFLIPGELEIQSLPTLALFVNGEFKQFIGGVGKKDQILEQVFPWLEDSHPG</sequence>
<evidence type="ECO:0000256" key="4">
    <source>
        <dbReference type="ARBA" id="ARBA00023157"/>
    </source>
</evidence>
<dbReference type="Gene3D" id="3.40.30.10">
    <property type="entry name" value="Glutaredoxin"/>
    <property type="match status" value="1"/>
</dbReference>
<dbReference type="GO" id="GO:0015035">
    <property type="term" value="F:protein-disulfide reductase activity"/>
    <property type="evidence" value="ECO:0007669"/>
    <property type="project" value="InterPro"/>
</dbReference>
<keyword evidence="5 7" id="KW-0676">Redox-active center</keyword>
<evidence type="ECO:0000313" key="10">
    <source>
        <dbReference type="Proteomes" id="UP001302494"/>
    </source>
</evidence>
<proteinExistence type="inferred from homology"/>
<organism evidence="9 10">
    <name type="scientific">Candidatus Nitrospira neomarina</name>
    <dbReference type="NCBI Taxonomy" id="3020899"/>
    <lineage>
        <taxon>Bacteria</taxon>
        <taxon>Pseudomonadati</taxon>
        <taxon>Nitrospirota</taxon>
        <taxon>Nitrospiria</taxon>
        <taxon>Nitrospirales</taxon>
        <taxon>Nitrospiraceae</taxon>
        <taxon>Nitrospira</taxon>
    </lineage>
</organism>
<dbReference type="InterPro" id="IPR036249">
    <property type="entry name" value="Thioredoxin-like_sf"/>
</dbReference>
<feature type="disulfide bond" description="Redox-active" evidence="7">
    <location>
        <begin position="30"/>
        <end position="33"/>
    </location>
</feature>
<dbReference type="PIRSF" id="PIRSF000077">
    <property type="entry name" value="Thioredoxin"/>
    <property type="match status" value="1"/>
</dbReference>
<dbReference type="InterPro" id="IPR013766">
    <property type="entry name" value="Thioredoxin_domain"/>
</dbReference>
<dbReference type="InterPro" id="IPR017937">
    <property type="entry name" value="Thioredoxin_CS"/>
</dbReference>
<evidence type="ECO:0000256" key="2">
    <source>
        <dbReference type="ARBA" id="ARBA00022448"/>
    </source>
</evidence>
<reference evidence="9 10" key="1">
    <citation type="submission" date="2023-01" db="EMBL/GenBank/DDBJ databases">
        <title>Cultivation and genomic characterization of new, ubiquitous marine nitrite-oxidizing bacteria from the Nitrospirales.</title>
        <authorList>
            <person name="Mueller A.J."/>
            <person name="Daebeler A."/>
            <person name="Herbold C.W."/>
            <person name="Kirkegaard R.H."/>
            <person name="Daims H."/>
        </authorList>
    </citation>
    <scope>NUCLEOTIDE SEQUENCE [LARGE SCALE GENOMIC DNA]</scope>
    <source>
        <strain evidence="9 10">DK</strain>
    </source>
</reference>
<evidence type="ECO:0000256" key="6">
    <source>
        <dbReference type="PIRNR" id="PIRNR000077"/>
    </source>
</evidence>
<dbReference type="Proteomes" id="UP001302494">
    <property type="component" value="Chromosome"/>
</dbReference>
<dbReference type="PANTHER" id="PTHR45663:SF11">
    <property type="entry name" value="GEO12009P1"/>
    <property type="match status" value="1"/>
</dbReference>
<protein>
    <recommendedName>
        <fullName evidence="6">Thioredoxin</fullName>
    </recommendedName>
</protein>
<feature type="domain" description="Thioredoxin" evidence="8">
    <location>
        <begin position="1"/>
        <end position="106"/>
    </location>
</feature>
<dbReference type="AlphaFoldDB" id="A0AA96GFM3"/>
<dbReference type="KEGG" id="nneo:PQG83_10850"/>
<dbReference type="PANTHER" id="PTHR45663">
    <property type="entry name" value="GEO12009P1"/>
    <property type="match status" value="1"/>
</dbReference>
<evidence type="ECO:0000256" key="5">
    <source>
        <dbReference type="ARBA" id="ARBA00023284"/>
    </source>
</evidence>
<keyword evidence="4 7" id="KW-1015">Disulfide bond</keyword>
<dbReference type="InterPro" id="IPR005746">
    <property type="entry name" value="Thioredoxin"/>
</dbReference>
<dbReference type="SUPFAM" id="SSF52833">
    <property type="entry name" value="Thioredoxin-like"/>
    <property type="match status" value="1"/>
</dbReference>
<dbReference type="RefSeq" id="WP_312740768.1">
    <property type="nucleotide sequence ID" value="NZ_CP116968.1"/>
</dbReference>
<evidence type="ECO:0000313" key="9">
    <source>
        <dbReference type="EMBL" id="WNM60262.1"/>
    </source>
</evidence>
<evidence type="ECO:0000256" key="1">
    <source>
        <dbReference type="ARBA" id="ARBA00008987"/>
    </source>
</evidence>
<accession>A0AA96GFM3</accession>
<dbReference type="PROSITE" id="PS00194">
    <property type="entry name" value="THIOREDOXIN_1"/>
    <property type="match status" value="1"/>
</dbReference>
<dbReference type="CDD" id="cd02947">
    <property type="entry name" value="TRX_family"/>
    <property type="match status" value="1"/>
</dbReference>
<evidence type="ECO:0000259" key="8">
    <source>
        <dbReference type="PROSITE" id="PS51352"/>
    </source>
</evidence>
<keyword evidence="2" id="KW-0813">Transport</keyword>
<keyword evidence="10" id="KW-1185">Reference proteome</keyword>
<dbReference type="GO" id="GO:0005829">
    <property type="term" value="C:cytosol"/>
    <property type="evidence" value="ECO:0007669"/>
    <property type="project" value="TreeGrafter"/>
</dbReference>
<dbReference type="Pfam" id="PF00085">
    <property type="entry name" value="Thioredoxin"/>
    <property type="match status" value="1"/>
</dbReference>
<keyword evidence="3" id="KW-0249">Electron transport</keyword>
<dbReference type="GO" id="GO:0045454">
    <property type="term" value="P:cell redox homeostasis"/>
    <property type="evidence" value="ECO:0007669"/>
    <property type="project" value="TreeGrafter"/>
</dbReference>
<evidence type="ECO:0000256" key="3">
    <source>
        <dbReference type="ARBA" id="ARBA00022982"/>
    </source>
</evidence>